<dbReference type="KEGG" id="same:SAMCFNEI73_pB0183"/>
<dbReference type="Proteomes" id="UP000182306">
    <property type="component" value="Plasmid A"/>
</dbReference>
<evidence type="ECO:0000313" key="6">
    <source>
        <dbReference type="Proteomes" id="UP000182306"/>
    </source>
</evidence>
<evidence type="ECO:0000313" key="3">
    <source>
        <dbReference type="EMBL" id="APG93233.1"/>
    </source>
</evidence>
<dbReference type="Proteomes" id="UP000182306">
    <property type="component" value="Plasmid B"/>
</dbReference>
<reference evidence="2 6" key="1">
    <citation type="submission" date="2015-10" db="EMBL/GenBank/DDBJ databases">
        <title>Genomic differences between typical nodule nitrogen-fixing rhizobial strains and those coming from bean seeds.</title>
        <authorList>
            <person name="Peralta H."/>
            <person name="Aguilar-Vera A."/>
            <person name="Diaz R."/>
            <person name="Mora Y."/>
            <person name="Martinez-Batallar G."/>
            <person name="Salazar E."/>
            <person name="Vargas-Lagunas C."/>
            <person name="Encarnacion S."/>
            <person name="Girard L."/>
            <person name="Mora J."/>
        </authorList>
    </citation>
    <scope>NUCLEOTIDE SEQUENCE [LARGE SCALE GENOMIC DNA]</scope>
    <source>
        <strain evidence="2 6">CFNEI 73</strain>
        <plasmid evidence="2 6">A</plasmid>
        <plasmid evidence="3 6">B</plasmid>
        <plasmid evidence="5 6">C</plasmid>
    </source>
</reference>
<sequence>MPVVAPTNSSTAQSGLMEVVSANGRRVIVGRDVDVEALLRILRGLEALR</sequence>
<proteinExistence type="predicted"/>
<evidence type="ECO:0000313" key="4">
    <source>
        <dbReference type="EMBL" id="APG93381.1"/>
    </source>
</evidence>
<geneLocation type="plasmid" evidence="5 6">
    <name>C</name>
</geneLocation>
<dbReference type="KEGG" id="same:SAMCFNEI73_pC1604"/>
<dbReference type="EMBL" id="CP013108">
    <property type="protein sequence ID" value="APG93089.1"/>
    <property type="molecule type" value="Genomic_DNA"/>
</dbReference>
<dbReference type="KEGG" id="same:SAMCFNEI73_pB0033"/>
<name>A0A1L3LSM9_9HYPH</name>
<protein>
    <submittedName>
        <fullName evidence="2">Uncharacterized protein</fullName>
    </submittedName>
</protein>
<dbReference type="EMBL" id="CP013110">
    <property type="protein sequence ID" value="APG95308.1"/>
    <property type="molecule type" value="Genomic_DNA"/>
</dbReference>
<evidence type="ECO:0000313" key="1">
    <source>
        <dbReference type="EMBL" id="APG91539.1"/>
    </source>
</evidence>
<dbReference type="EMBL" id="CP013109">
    <property type="protein sequence ID" value="APG93381.1"/>
    <property type="molecule type" value="Genomic_DNA"/>
</dbReference>
<dbReference type="STRING" id="194963.SAMCFNEI73_Ch2256"/>
<dbReference type="Proteomes" id="UP000182306">
    <property type="component" value="Chromosome"/>
</dbReference>
<evidence type="ECO:0000313" key="5">
    <source>
        <dbReference type="EMBL" id="APG95308.1"/>
    </source>
</evidence>
<dbReference type="KEGG" id="same:SAMCFNEI73_pA0112"/>
<keyword evidence="6" id="KW-1185">Reference proteome</keyword>
<dbReference type="AlphaFoldDB" id="A0A1L3LSM9"/>
<accession>A0A1L3LSM9</accession>
<gene>
    <name evidence="1" type="ORF">SAMCFNEI73_Ch2256</name>
    <name evidence="2" type="ORF">SAMCFNEI73_pA0112</name>
    <name evidence="3" type="ORF">SAMCFNEI73_pB0033</name>
    <name evidence="4" type="ORF">SAMCFNEI73_pB0183</name>
    <name evidence="5" type="ORF">SAMCFNEI73_pC1604</name>
</gene>
<dbReference type="EMBL" id="CP013107">
    <property type="protein sequence ID" value="APG91539.1"/>
    <property type="molecule type" value="Genomic_DNA"/>
</dbReference>
<geneLocation type="plasmid" evidence="3 6">
    <name>B</name>
</geneLocation>
<evidence type="ECO:0000313" key="2">
    <source>
        <dbReference type="EMBL" id="APG93089.1"/>
    </source>
</evidence>
<dbReference type="Proteomes" id="UP000182306">
    <property type="component" value="Plasmid C"/>
</dbReference>
<dbReference type="EMBL" id="CP013109">
    <property type="protein sequence ID" value="APG93233.1"/>
    <property type="molecule type" value="Genomic_DNA"/>
</dbReference>
<keyword evidence="2" id="KW-0614">Plasmid</keyword>
<dbReference type="KEGG" id="same:SAMCFNEI73_Ch2256"/>
<geneLocation type="plasmid" evidence="2 6">
    <name>A</name>
</geneLocation>
<organism evidence="2 6">
    <name type="scientific">Sinorhizobium americanum</name>
    <dbReference type="NCBI Taxonomy" id="194963"/>
    <lineage>
        <taxon>Bacteria</taxon>
        <taxon>Pseudomonadati</taxon>
        <taxon>Pseudomonadota</taxon>
        <taxon>Alphaproteobacteria</taxon>
        <taxon>Hyphomicrobiales</taxon>
        <taxon>Rhizobiaceae</taxon>
        <taxon>Sinorhizobium/Ensifer group</taxon>
        <taxon>Sinorhizobium</taxon>
    </lineage>
</organism>